<dbReference type="GeneID" id="60063335"/>
<dbReference type="EMBL" id="AQHY01000008">
    <property type="protein sequence ID" value="EOA57546.1"/>
    <property type="molecule type" value="Genomic_DNA"/>
</dbReference>
<keyword evidence="2" id="KW-1185">Reference proteome</keyword>
<dbReference type="OrthoDB" id="1093460at2"/>
<protein>
    <submittedName>
        <fullName evidence="1">Uncharacterized protein</fullName>
    </submittedName>
</protein>
<name>U6RP49_9BACT</name>
<dbReference type="Proteomes" id="UP000017831">
    <property type="component" value="Unassembled WGS sequence"/>
</dbReference>
<comment type="caution">
    <text evidence="1">The sequence shown here is derived from an EMBL/GenBank/DDBJ whole genome shotgun (WGS) entry which is preliminary data.</text>
</comment>
<sequence length="176" mass="21497">MKPIFPNPKMPLNQKCLLLCFFQKIIKEDIKNSQSQNDAEWKELWFEKWENQVRHFLEKKKNSIVNLQVMKDPDNKTIDIWDNLDIQLLYNNIRNEKSNLRKSWEIELYGQCDKFTPFDWDDLLQKEKRREKGWHKKLYDNWIKPLCPNLQLDITNLKSATPFPKCYLQEKWTFDS</sequence>
<accession>U6RP49</accession>
<proteinExistence type="predicted"/>
<dbReference type="PATRIC" id="fig|1121098.3.peg.623"/>
<dbReference type="RefSeq" id="WP_005936911.1">
    <property type="nucleotide sequence ID" value="NZ_KB890333.1"/>
</dbReference>
<dbReference type="AlphaFoldDB" id="U6RP49"/>
<evidence type="ECO:0000313" key="2">
    <source>
        <dbReference type="Proteomes" id="UP000017831"/>
    </source>
</evidence>
<evidence type="ECO:0000313" key="1">
    <source>
        <dbReference type="EMBL" id="EOA57546.1"/>
    </source>
</evidence>
<dbReference type="eggNOG" id="ENOG5030T95">
    <property type="taxonomic scope" value="Bacteria"/>
</dbReference>
<gene>
    <name evidence="1" type="ORF">HMPREF1534_00608</name>
</gene>
<dbReference type="HOGENOM" id="CLU_1544555_0_0_10"/>
<organism evidence="1 2">
    <name type="scientific">Phocaeicola massiliensis B84634 = Timone 84634 = DSM 17679 = JCM 13223</name>
    <dbReference type="NCBI Taxonomy" id="1121098"/>
    <lineage>
        <taxon>Bacteria</taxon>
        <taxon>Pseudomonadati</taxon>
        <taxon>Bacteroidota</taxon>
        <taxon>Bacteroidia</taxon>
        <taxon>Bacteroidales</taxon>
        <taxon>Bacteroidaceae</taxon>
        <taxon>Phocaeicola</taxon>
    </lineage>
</organism>
<reference evidence="1 2" key="1">
    <citation type="submission" date="2013-04" db="EMBL/GenBank/DDBJ databases">
        <title>The Genome Sequence of Bacteroides massiliensis DSM 17679.</title>
        <authorList>
            <consortium name="The Broad Institute Genomics Platform"/>
            <person name="Earl A."/>
            <person name="Ward D."/>
            <person name="Feldgarden M."/>
            <person name="Gevers D."/>
            <person name="Martens E."/>
            <person name="Fenner L."/>
            <person name="Roux V."/>
            <person name="Mallet M.N."/>
            <person name="Raoult D."/>
            <person name="Walker B."/>
            <person name="Young S."/>
            <person name="Zeng Q."/>
            <person name="Gargeya S."/>
            <person name="Fitzgerald M."/>
            <person name="Haas B."/>
            <person name="Abouelleil A."/>
            <person name="Allen A.W."/>
            <person name="Alvarado L."/>
            <person name="Arachchi H.M."/>
            <person name="Berlin A.M."/>
            <person name="Chapman S.B."/>
            <person name="Gainer-Dewar J."/>
            <person name="Goldberg J."/>
            <person name="Griggs A."/>
            <person name="Gujja S."/>
            <person name="Hansen M."/>
            <person name="Howarth C."/>
            <person name="Imamovic A."/>
            <person name="Ireland A."/>
            <person name="Larimer J."/>
            <person name="McCowan C."/>
            <person name="Murphy C."/>
            <person name="Pearson M."/>
            <person name="Poon T.W."/>
            <person name="Priest M."/>
            <person name="Roberts A."/>
            <person name="Saif S."/>
            <person name="Shea T."/>
            <person name="Sisk P."/>
            <person name="Sykes S."/>
            <person name="Wortman J."/>
            <person name="Nusbaum C."/>
            <person name="Birren B."/>
        </authorList>
    </citation>
    <scope>NUCLEOTIDE SEQUENCE [LARGE SCALE GENOMIC DNA]</scope>
    <source>
        <strain evidence="2">B84634 / Timone 84634 / DSM 17679 / JCM 13223</strain>
    </source>
</reference>